<proteinExistence type="predicted"/>
<name>A0ACB7STD4_HYAAI</name>
<comment type="caution">
    <text evidence="1">The sequence shown here is derived from an EMBL/GenBank/DDBJ whole genome shotgun (WGS) entry which is preliminary data.</text>
</comment>
<gene>
    <name evidence="1" type="ORF">HPB50_004700</name>
</gene>
<dbReference type="Proteomes" id="UP000821845">
    <property type="component" value="Chromosome 2"/>
</dbReference>
<reference evidence="1" key="1">
    <citation type="submission" date="2020-05" db="EMBL/GenBank/DDBJ databases">
        <title>Large-scale comparative analyses of tick genomes elucidate their genetic diversity and vector capacities.</title>
        <authorList>
            <person name="Jia N."/>
            <person name="Wang J."/>
            <person name="Shi W."/>
            <person name="Du L."/>
            <person name="Sun Y."/>
            <person name="Zhan W."/>
            <person name="Jiang J."/>
            <person name="Wang Q."/>
            <person name="Zhang B."/>
            <person name="Ji P."/>
            <person name="Sakyi L.B."/>
            <person name="Cui X."/>
            <person name="Yuan T."/>
            <person name="Jiang B."/>
            <person name="Yang W."/>
            <person name="Lam T.T.-Y."/>
            <person name="Chang Q."/>
            <person name="Ding S."/>
            <person name="Wang X."/>
            <person name="Zhu J."/>
            <person name="Ruan X."/>
            <person name="Zhao L."/>
            <person name="Wei J."/>
            <person name="Que T."/>
            <person name="Du C."/>
            <person name="Cheng J."/>
            <person name="Dai P."/>
            <person name="Han X."/>
            <person name="Huang E."/>
            <person name="Gao Y."/>
            <person name="Liu J."/>
            <person name="Shao H."/>
            <person name="Ye R."/>
            <person name="Li L."/>
            <person name="Wei W."/>
            <person name="Wang X."/>
            <person name="Wang C."/>
            <person name="Yang T."/>
            <person name="Huo Q."/>
            <person name="Li W."/>
            <person name="Guo W."/>
            <person name="Chen H."/>
            <person name="Zhou L."/>
            <person name="Ni X."/>
            <person name="Tian J."/>
            <person name="Zhou Y."/>
            <person name="Sheng Y."/>
            <person name="Liu T."/>
            <person name="Pan Y."/>
            <person name="Xia L."/>
            <person name="Li J."/>
            <person name="Zhao F."/>
            <person name="Cao W."/>
        </authorList>
    </citation>
    <scope>NUCLEOTIDE SEQUENCE</scope>
    <source>
        <strain evidence="1">Hyas-2018</strain>
    </source>
</reference>
<organism evidence="1 2">
    <name type="scientific">Hyalomma asiaticum</name>
    <name type="common">Tick</name>
    <dbReference type="NCBI Taxonomy" id="266040"/>
    <lineage>
        <taxon>Eukaryota</taxon>
        <taxon>Metazoa</taxon>
        <taxon>Ecdysozoa</taxon>
        <taxon>Arthropoda</taxon>
        <taxon>Chelicerata</taxon>
        <taxon>Arachnida</taxon>
        <taxon>Acari</taxon>
        <taxon>Parasitiformes</taxon>
        <taxon>Ixodida</taxon>
        <taxon>Ixodoidea</taxon>
        <taxon>Ixodidae</taxon>
        <taxon>Hyalomminae</taxon>
        <taxon>Hyalomma</taxon>
    </lineage>
</organism>
<dbReference type="EMBL" id="CM023482">
    <property type="protein sequence ID" value="KAH6937860.1"/>
    <property type="molecule type" value="Genomic_DNA"/>
</dbReference>
<keyword evidence="2" id="KW-1185">Reference proteome</keyword>
<accession>A0ACB7STD4</accession>
<evidence type="ECO:0000313" key="1">
    <source>
        <dbReference type="EMBL" id="KAH6937860.1"/>
    </source>
</evidence>
<protein>
    <submittedName>
        <fullName evidence="1">Uncharacterized protein</fullName>
    </submittedName>
</protein>
<sequence length="88" mass="9651">MLRTRGAPLTGLVGLADRRLQRAPALFSNAEARPCCPRAVDAAVAAVWREESLPPWPDRETPDTCVGAEPTGADRHRLRPWVTPIRAL</sequence>
<evidence type="ECO:0000313" key="2">
    <source>
        <dbReference type="Proteomes" id="UP000821845"/>
    </source>
</evidence>